<dbReference type="InterPro" id="IPR029068">
    <property type="entry name" value="Glyas_Bleomycin-R_OHBP_Dase"/>
</dbReference>
<protein>
    <submittedName>
        <fullName evidence="2">Glyoxalase family protein</fullName>
    </submittedName>
</protein>
<proteinExistence type="predicted"/>
<dbReference type="Proteomes" id="UP000004030">
    <property type="component" value="Unassembled WGS sequence"/>
</dbReference>
<dbReference type="Pfam" id="PF00903">
    <property type="entry name" value="Glyoxalase"/>
    <property type="match status" value="1"/>
</dbReference>
<dbReference type="CDD" id="cd06587">
    <property type="entry name" value="VOC"/>
    <property type="match status" value="1"/>
</dbReference>
<dbReference type="Gene3D" id="3.10.180.10">
    <property type="entry name" value="2,3-Dihydroxybiphenyl 1,2-Dioxygenase, domain 1"/>
    <property type="match status" value="1"/>
</dbReference>
<comment type="caution">
    <text evidence="2">The sequence shown here is derived from an EMBL/GenBank/DDBJ whole genome shotgun (WGS) entry which is preliminary data.</text>
</comment>
<dbReference type="PROSITE" id="PS51819">
    <property type="entry name" value="VOC"/>
    <property type="match status" value="1"/>
</dbReference>
<gene>
    <name evidence="2" type="ORF">NSU_2167</name>
</gene>
<sequence length="125" mass="14284">MHMPKGRLEHANITVSDIERSSRLLQDLLGWEERWRGPALNGGETIHVGEEFGYIAVYTDRKEHDRFAKGAPLNHLGIVVDDLDAAEKIVADAGLVPFNHADYEPGRRFYFLDWDGIEFELVSYE</sequence>
<dbReference type="EMBL" id="AGFM01000029">
    <property type="protein sequence ID" value="EHJ61007.1"/>
    <property type="molecule type" value="Genomic_DNA"/>
</dbReference>
<dbReference type="AlphaFoldDB" id="G6ECU6"/>
<dbReference type="SUPFAM" id="SSF54593">
    <property type="entry name" value="Glyoxalase/Bleomycin resistance protein/Dihydroxybiphenyl dioxygenase"/>
    <property type="match status" value="1"/>
</dbReference>
<dbReference type="InterPro" id="IPR037523">
    <property type="entry name" value="VOC_core"/>
</dbReference>
<accession>G6ECU6</accession>
<dbReference type="STRING" id="1088721.JI59_09255"/>
<organism evidence="2 3">
    <name type="scientific">Novosphingobium pentaromativorans US6-1</name>
    <dbReference type="NCBI Taxonomy" id="1088721"/>
    <lineage>
        <taxon>Bacteria</taxon>
        <taxon>Pseudomonadati</taxon>
        <taxon>Pseudomonadota</taxon>
        <taxon>Alphaproteobacteria</taxon>
        <taxon>Sphingomonadales</taxon>
        <taxon>Sphingomonadaceae</taxon>
        <taxon>Novosphingobium</taxon>
    </lineage>
</organism>
<keyword evidence="3" id="KW-1185">Reference proteome</keyword>
<evidence type="ECO:0000259" key="1">
    <source>
        <dbReference type="PROSITE" id="PS51819"/>
    </source>
</evidence>
<evidence type="ECO:0000313" key="3">
    <source>
        <dbReference type="Proteomes" id="UP000004030"/>
    </source>
</evidence>
<dbReference type="PATRIC" id="fig|1088721.3.peg.2146"/>
<name>G6ECU6_9SPHN</name>
<dbReference type="InterPro" id="IPR004360">
    <property type="entry name" value="Glyas_Fos-R_dOase_dom"/>
</dbReference>
<reference evidence="2 3" key="1">
    <citation type="journal article" date="2012" name="J. Bacteriol.">
        <title>Genome sequence of benzo(a)pyrene-degrading bacterium Novosphingobium pentaromativorans US6-1.</title>
        <authorList>
            <person name="Luo Y.R."/>
            <person name="Kang S.G."/>
            <person name="Kim S.J."/>
            <person name="Kim M.R."/>
            <person name="Li N."/>
            <person name="Lee J.H."/>
            <person name="Kwon K.K."/>
        </authorList>
    </citation>
    <scope>NUCLEOTIDE SEQUENCE [LARGE SCALE GENOMIC DNA]</scope>
    <source>
        <strain evidence="2 3">US6-1</strain>
    </source>
</reference>
<evidence type="ECO:0000313" key="2">
    <source>
        <dbReference type="EMBL" id="EHJ61007.1"/>
    </source>
</evidence>
<dbReference type="eggNOG" id="COG0346">
    <property type="taxonomic scope" value="Bacteria"/>
</dbReference>
<feature type="domain" description="VOC" evidence="1">
    <location>
        <begin position="7"/>
        <end position="124"/>
    </location>
</feature>